<dbReference type="SUPFAM" id="SSF52540">
    <property type="entry name" value="P-loop containing nucleoside triphosphate hydrolases"/>
    <property type="match status" value="1"/>
</dbReference>
<dbReference type="RefSeq" id="WP_254019406.1">
    <property type="nucleotide sequence ID" value="NZ_CAKXZT010000131.1"/>
</dbReference>
<protein>
    <recommendedName>
        <fullName evidence="3">ATP-binding protein</fullName>
    </recommendedName>
</protein>
<dbReference type="InterPro" id="IPR016024">
    <property type="entry name" value="ARM-type_fold"/>
</dbReference>
<name>A0ABN8K145_9HYPH</name>
<organism evidence="1 2">
    <name type="scientific">Mesorhizobium escarrei</name>
    <dbReference type="NCBI Taxonomy" id="666018"/>
    <lineage>
        <taxon>Bacteria</taxon>
        <taxon>Pseudomonadati</taxon>
        <taxon>Pseudomonadota</taxon>
        <taxon>Alphaproteobacteria</taxon>
        <taxon>Hyphomicrobiales</taxon>
        <taxon>Phyllobacteriaceae</taxon>
        <taxon>Mesorhizobium</taxon>
    </lineage>
</organism>
<sequence length="1594" mass="174470">MKTKVRRGTGGGRATAGGVVFQSGVGACAASALLANRPASRIAIGLPGLPRKVRFETPSAVDDLTIETDIGRLYVQAKRTIALSPAEDSELASVAVQFVRQYQQGADGISSRRALNTAEDRLVLAVSDQAVGTIKSSLREVLDRCRTGAATGLPNHLQSAHAIFSEHIRRAWLEVFGEAITDAEKQSVLSLCCVIVIGDSQRQVAEEALRDIVASAGDETGLFDLLVSWAADAAQRGIGGDTAAIRLALAGRVRLIEPPNYRDDVARLRTYSAETLKRLKRFAAIEAPEGPMVITRPIVDLVARGAVEGSLALTGEPGSGKSAILREAALRLSSNATVVVLAVDASAISLDALRLDIGLKHQLIDVLSQMPTEKGAYLLLDALDAVRGGAAEATYKKLVELVGNLDGWHVVASVRTFDLRLGRDWKRLFAGTPPEAAHADQNFPAVRHIHVPTLGAEEKADIAAKSPMLSAAIVAGGSKMEALATNPFNLALVGDLLRSGVSASSLAHVATRGELLSRYWDERISHLGTPATVSLRSVLMLMISGRSVDIPETSVPAATASTVDELQRAGVLVTESTRRIGFRHHVLFDYAVARLTLLPDRNEALPHLSRATGAGLLISPSLGYWLEDLKKDVPASDYWCFIVALVSNEDIDPIVRVEVARIAVESVQETEDVAPLVGALTTTDPRKERAFQYLVGYVLAKGYQKHPIMVRPWAALVAQMTAPNMAQIGSMRGLIGTLLENDPDPESFRQLGTASRKLFDIMSADESRIPWLTRHAIPFVAKTFATDPLASAQRLNQIFDPDRFAKFGHIEVPALADKVIDLAPDDDELVLGLFRCVFRGGEFSRDQTTSMSGSWILSLTSNAAQDFAMASYSLATAFPQLLQEFPRVALRALATAFHAQREKEHAGSDKPVVETIRIAGEERSFEEDHSQAWAWDIDEKDHDDFAKLYRTAMAWVDGVTDNELLRAVPSMILRETSIALAWRTVFDLASRQPVTLGASIWPTQGDKRLLYSLDTRRSAIAAIAATYPYLSGGDRERAEAEWLALDFPKLSRPDERRKEILGTLFATIGENRLATEAARSYLRDVRKDGSAYENRKPFAITTRWGSDDDDSWLARQGVNTKAPETANLLVLASVLRAARDAYKQEESDAKGAALCSAAQALDEAISAQQSLAPPVEQDVLDALAEGFGRCLAADLIPGEHRSAALARLLIISEHAHPKVTADTEEKFARFQSWGSPSPRVEAAQALALLIGKAEFWPEIKDRFEAMLLQDSHPAVRFQLVYALPCLSRVDRDEMWRLAKEVTAQELNPAILRLLTARLPGNTPDDANQLEPLALDLSHRLTIKEHGEDPIVGLITFFAINHARPASVTELNTWLSDVIANEARLQRVLFDIRDDLLLGLNTIDPRFDAIRRRANEFIERLITTLEPAVRSWPLSGKEPTPLELSALKLFNEIADQIYYAVGHDVLSPVLEERSAQVMFLAEYAPLISKLTTLGTPRAVHHLLDVLSKLMPVAPDQCFDLMAEAMLRTTGVARYEHESMGADLFVQLVGRFLADYRAIFDDQARRNKLIDCIAVFVEAGWPEARRLFQSLPELLQ</sequence>
<dbReference type="Proteomes" id="UP001153050">
    <property type="component" value="Unassembled WGS sequence"/>
</dbReference>
<evidence type="ECO:0008006" key="3">
    <source>
        <dbReference type="Google" id="ProtNLM"/>
    </source>
</evidence>
<comment type="caution">
    <text evidence="1">The sequence shown here is derived from an EMBL/GenBank/DDBJ whole genome shotgun (WGS) entry which is preliminary data.</text>
</comment>
<dbReference type="InterPro" id="IPR027417">
    <property type="entry name" value="P-loop_NTPase"/>
</dbReference>
<keyword evidence="2" id="KW-1185">Reference proteome</keyword>
<dbReference type="EMBL" id="CAKXZT010000131">
    <property type="protein sequence ID" value="CAH2403058.1"/>
    <property type="molecule type" value="Genomic_DNA"/>
</dbReference>
<dbReference type="SUPFAM" id="SSF48371">
    <property type="entry name" value="ARM repeat"/>
    <property type="match status" value="1"/>
</dbReference>
<reference evidence="1 2" key="1">
    <citation type="submission" date="2022-03" db="EMBL/GenBank/DDBJ databases">
        <authorList>
            <person name="Brunel B."/>
        </authorList>
    </citation>
    <scope>NUCLEOTIDE SEQUENCE [LARGE SCALE GENOMIC DNA]</scope>
    <source>
        <strain evidence="1">STM5069sample</strain>
    </source>
</reference>
<dbReference type="PROSITE" id="PS51257">
    <property type="entry name" value="PROKAR_LIPOPROTEIN"/>
    <property type="match status" value="1"/>
</dbReference>
<proteinExistence type="predicted"/>
<evidence type="ECO:0000313" key="2">
    <source>
        <dbReference type="Proteomes" id="UP001153050"/>
    </source>
</evidence>
<evidence type="ECO:0000313" key="1">
    <source>
        <dbReference type="EMBL" id="CAH2403058.1"/>
    </source>
</evidence>
<gene>
    <name evidence="1" type="ORF">MES5069_360135</name>
</gene>
<accession>A0ABN8K145</accession>